<name>A0A7W7VFC2_9PSEU</name>
<sequence length="195" mass="21264">MSQARLPDTTVPGTVVVARFRPTRPVLWIVVCVGLMAAMVAGIVGGRMAEDGGALLGVLAALWIIGLGFVLWRWVLPRLTRMSRSAWAAFAVDPYGIYLGAQSRKAPTFVPWHQVAGVVLREWRVGEERKRRRAVGVALRTPDMPIGTVQASPRDLDAAVTVLLPMKDWHLDERTLVTAVGSVAPGIPAFRHDRG</sequence>
<feature type="transmembrane region" description="Helical" evidence="1">
    <location>
        <begin position="54"/>
        <end position="75"/>
    </location>
</feature>
<organism evidence="2 3">
    <name type="scientific">Actinophytocola algeriensis</name>
    <dbReference type="NCBI Taxonomy" id="1768010"/>
    <lineage>
        <taxon>Bacteria</taxon>
        <taxon>Bacillati</taxon>
        <taxon>Actinomycetota</taxon>
        <taxon>Actinomycetes</taxon>
        <taxon>Pseudonocardiales</taxon>
        <taxon>Pseudonocardiaceae</taxon>
    </lineage>
</organism>
<dbReference type="RefSeq" id="WP_184812251.1">
    <property type="nucleotide sequence ID" value="NZ_JACHJQ010000004.1"/>
</dbReference>
<feature type="transmembrane region" description="Helical" evidence="1">
    <location>
        <begin position="26"/>
        <end position="48"/>
    </location>
</feature>
<comment type="caution">
    <text evidence="2">The sequence shown here is derived from an EMBL/GenBank/DDBJ whole genome shotgun (WGS) entry which is preliminary data.</text>
</comment>
<keyword evidence="1" id="KW-0812">Transmembrane</keyword>
<dbReference type="Proteomes" id="UP000520767">
    <property type="component" value="Unassembled WGS sequence"/>
</dbReference>
<keyword evidence="1" id="KW-0472">Membrane</keyword>
<dbReference type="AlphaFoldDB" id="A0A7W7VFC2"/>
<evidence type="ECO:0000256" key="1">
    <source>
        <dbReference type="SAM" id="Phobius"/>
    </source>
</evidence>
<evidence type="ECO:0000313" key="3">
    <source>
        <dbReference type="Proteomes" id="UP000520767"/>
    </source>
</evidence>
<evidence type="ECO:0000313" key="2">
    <source>
        <dbReference type="EMBL" id="MBB4908146.1"/>
    </source>
</evidence>
<reference evidence="2 3" key="1">
    <citation type="submission" date="2020-08" db="EMBL/GenBank/DDBJ databases">
        <title>Genomic Encyclopedia of Type Strains, Phase III (KMG-III): the genomes of soil and plant-associated and newly described type strains.</title>
        <authorList>
            <person name="Whitman W."/>
        </authorList>
    </citation>
    <scope>NUCLEOTIDE SEQUENCE [LARGE SCALE GENOMIC DNA]</scope>
    <source>
        <strain evidence="2 3">CECT 8960</strain>
    </source>
</reference>
<dbReference type="EMBL" id="JACHJQ010000004">
    <property type="protein sequence ID" value="MBB4908146.1"/>
    <property type="molecule type" value="Genomic_DNA"/>
</dbReference>
<keyword evidence="1" id="KW-1133">Transmembrane helix</keyword>
<keyword evidence="3" id="KW-1185">Reference proteome</keyword>
<accession>A0A7W7VFC2</accession>
<evidence type="ECO:0008006" key="4">
    <source>
        <dbReference type="Google" id="ProtNLM"/>
    </source>
</evidence>
<protein>
    <recommendedName>
        <fullName evidence="4">PH (Pleckstrin Homology) domain-containing protein</fullName>
    </recommendedName>
</protein>
<gene>
    <name evidence="2" type="ORF">FHR82_004388</name>
</gene>
<proteinExistence type="predicted"/>